<dbReference type="InterPro" id="IPR035482">
    <property type="entry name" value="SIS_PGI_2"/>
</dbReference>
<proteinExistence type="inferred from homology"/>
<evidence type="ECO:0000256" key="1">
    <source>
        <dbReference type="ARBA" id="ARBA00004926"/>
    </source>
</evidence>
<evidence type="ECO:0000313" key="9">
    <source>
        <dbReference type="EMBL" id="AHB32841.1"/>
    </source>
</evidence>
<dbReference type="PROSITE" id="PS00174">
    <property type="entry name" value="P_GLUCOSE_ISOMERASE_2"/>
    <property type="match status" value="1"/>
</dbReference>
<evidence type="ECO:0000256" key="3">
    <source>
        <dbReference type="ARBA" id="ARBA00022432"/>
    </source>
</evidence>
<dbReference type="GO" id="GO:0006096">
    <property type="term" value="P:glycolytic process"/>
    <property type="evidence" value="ECO:0007669"/>
    <property type="project" value="UniProtKB-UniRule"/>
</dbReference>
<dbReference type="EMBL" id="KC526918">
    <property type="protein sequence ID" value="AHB32841.1"/>
    <property type="molecule type" value="Genomic_DNA"/>
</dbReference>
<keyword evidence="7" id="KW-0963">Cytoplasm</keyword>
<feature type="active site" evidence="7">
    <location>
        <position position="522"/>
    </location>
</feature>
<comment type="catalytic activity">
    <reaction evidence="6 7 8">
        <text>alpha-D-glucose 6-phosphate = beta-D-fructose 6-phosphate</text>
        <dbReference type="Rhea" id="RHEA:11816"/>
        <dbReference type="ChEBI" id="CHEBI:57634"/>
        <dbReference type="ChEBI" id="CHEBI:58225"/>
        <dbReference type="EC" id="5.3.1.9"/>
    </reaction>
</comment>
<name>V5RC24_ACIBA</name>
<protein>
    <recommendedName>
        <fullName evidence="7">Glucose-6-phosphate isomerase</fullName>
        <shortName evidence="7">GPI</shortName>
        <ecNumber evidence="7">5.3.1.9</ecNumber>
    </recommendedName>
    <alternativeName>
        <fullName evidence="7">Phosphoglucose isomerase</fullName>
        <shortName evidence="7">PGI</shortName>
    </alternativeName>
    <alternativeName>
        <fullName evidence="7">Phosphohexose isomerase</fullName>
        <shortName evidence="7">PHI</shortName>
    </alternativeName>
</protein>
<comment type="similarity">
    <text evidence="2 7 8">Belongs to the GPI family.</text>
</comment>
<dbReference type="GO" id="GO:0004347">
    <property type="term" value="F:glucose-6-phosphate isomerase activity"/>
    <property type="evidence" value="ECO:0007669"/>
    <property type="project" value="UniProtKB-UniRule"/>
</dbReference>
<feature type="active site" description="Proton donor" evidence="7">
    <location>
        <position position="363"/>
    </location>
</feature>
<evidence type="ECO:0000256" key="7">
    <source>
        <dbReference type="HAMAP-Rule" id="MF_00473"/>
    </source>
</evidence>
<dbReference type="GO" id="GO:0097367">
    <property type="term" value="F:carbohydrate derivative binding"/>
    <property type="evidence" value="ECO:0007669"/>
    <property type="project" value="InterPro"/>
</dbReference>
<evidence type="ECO:0000256" key="5">
    <source>
        <dbReference type="ARBA" id="ARBA00023235"/>
    </source>
</evidence>
<dbReference type="EC" id="5.3.1.9" evidence="7"/>
<dbReference type="PANTHER" id="PTHR11469">
    <property type="entry name" value="GLUCOSE-6-PHOSPHATE ISOMERASE"/>
    <property type="match status" value="1"/>
</dbReference>
<sequence>MSKNIEQFPKEKLQGSTFASQLRSLGQQYEYLHLNELFAAEPERFQKYSVHFDQLFFDYSKHRVNQSVLDQLVTLANAKQLKQWIVRLFSQEKVNCTEQRAAIHWALRLPAGHTQFPELTEQVHTQLQRMYALVEKIHAGQYRGATGEVIQDVVNIGVGGSDLGPLMVTHALSDFKVQTVKPLNVHFVSTMDGSQLSEKLHKLRPETTLFIISSKSFGTIDTLSNAQTVRQWLEKALGKHDRVVKSHFIGVSTKADKMTDWGIAPENQLLLWDWVGGRYSLWSCIGFPIALTIGVKGFQQLLAGAHAIDEHFQHTSFEQNIPVLMALLGIWNNNFLNIQTHAVLPYDGRLKYFAAYLQQLEMESNGKSVQRDGQKVELNTCPIVWGEVGPNAQHAFYQLLHQGTQAVSCDFIAPIQRYNADHFTYVENAKALIEQHHLALSNCLAQSRLLAFGNEALDSTELKNLPIYKQYEGNQPSSTLLLKELNPYSLGMLIALYEHKVFVQSVIWNINPFDQWGVEKGKQIADQLLPILNGAQNDLSSLDASTRGLIKILLGKVDG</sequence>
<dbReference type="Gene3D" id="3.40.50.10490">
    <property type="entry name" value="Glucose-6-phosphate isomerase like protein, domain 1"/>
    <property type="match status" value="2"/>
</dbReference>
<dbReference type="InterPro" id="IPR001672">
    <property type="entry name" value="G6P_Isomerase"/>
</dbReference>
<reference evidence="9" key="1">
    <citation type="journal article" date="2013" name="PLoS ONE">
        <title>Diversity in the major polysaccharide antigen of Acinetobacter baumannii assessed by DNA sequencing, and development of a molecular serotyping scheme.</title>
        <authorList>
            <person name="Hu D."/>
            <person name="Liu B."/>
            <person name="Dijkshoorn L."/>
            <person name="Wang L."/>
            <person name="Reeves P.R."/>
        </authorList>
    </citation>
    <scope>NUCLEOTIDE SEQUENCE</scope>
    <source>
        <strain evidence="9">LUH5547</strain>
    </source>
</reference>
<dbReference type="PRINTS" id="PR00662">
    <property type="entry name" value="G6PISOMERASE"/>
</dbReference>
<dbReference type="NCBIfam" id="NF001211">
    <property type="entry name" value="PRK00179.1"/>
    <property type="match status" value="1"/>
</dbReference>
<dbReference type="GO" id="GO:0051156">
    <property type="term" value="P:glucose 6-phosphate metabolic process"/>
    <property type="evidence" value="ECO:0007669"/>
    <property type="project" value="TreeGrafter"/>
</dbReference>
<dbReference type="PROSITE" id="PS51463">
    <property type="entry name" value="P_GLUCOSE_ISOMERASE_3"/>
    <property type="match status" value="1"/>
</dbReference>
<keyword evidence="4 7" id="KW-0324">Glycolysis</keyword>
<dbReference type="Pfam" id="PF00342">
    <property type="entry name" value="PGI"/>
    <property type="match status" value="1"/>
</dbReference>
<dbReference type="GO" id="GO:0005829">
    <property type="term" value="C:cytosol"/>
    <property type="evidence" value="ECO:0007669"/>
    <property type="project" value="TreeGrafter"/>
</dbReference>
<dbReference type="InterPro" id="IPR023096">
    <property type="entry name" value="G6P_Isomerase_C"/>
</dbReference>
<evidence type="ECO:0000256" key="4">
    <source>
        <dbReference type="ARBA" id="ARBA00023152"/>
    </source>
</evidence>
<dbReference type="SUPFAM" id="SSF53697">
    <property type="entry name" value="SIS domain"/>
    <property type="match status" value="1"/>
</dbReference>
<dbReference type="InterPro" id="IPR046348">
    <property type="entry name" value="SIS_dom_sf"/>
</dbReference>
<dbReference type="PROSITE" id="PS00765">
    <property type="entry name" value="P_GLUCOSE_ISOMERASE_1"/>
    <property type="match status" value="1"/>
</dbReference>
<evidence type="ECO:0000256" key="6">
    <source>
        <dbReference type="ARBA" id="ARBA00029321"/>
    </source>
</evidence>
<dbReference type="Gene3D" id="1.10.1390.10">
    <property type="match status" value="1"/>
</dbReference>
<comment type="pathway">
    <text evidence="1 7 8">Carbohydrate degradation; glycolysis; D-glyceraldehyde 3-phosphate and glycerone phosphate from D-glucose: step 2/4.</text>
</comment>
<comment type="subcellular location">
    <subcellularLocation>
        <location evidence="7">Cytoplasm</location>
    </subcellularLocation>
</comment>
<dbReference type="UniPathway" id="UPA00109">
    <property type="reaction ID" value="UER00181"/>
</dbReference>
<keyword evidence="5 7" id="KW-0413">Isomerase</keyword>
<comment type="function">
    <text evidence="7">Catalyzes the reversible isomerization of glucose-6-phosphate to fructose-6-phosphate.</text>
</comment>
<dbReference type="GO" id="GO:0048029">
    <property type="term" value="F:monosaccharide binding"/>
    <property type="evidence" value="ECO:0007669"/>
    <property type="project" value="TreeGrafter"/>
</dbReference>
<organism evidence="9">
    <name type="scientific">Acinetobacter baumannii</name>
    <dbReference type="NCBI Taxonomy" id="470"/>
    <lineage>
        <taxon>Bacteria</taxon>
        <taxon>Pseudomonadati</taxon>
        <taxon>Pseudomonadota</taxon>
        <taxon>Gammaproteobacteria</taxon>
        <taxon>Moraxellales</taxon>
        <taxon>Moraxellaceae</taxon>
        <taxon>Acinetobacter</taxon>
        <taxon>Acinetobacter calcoaceticus/baumannii complex</taxon>
    </lineage>
</organism>
<dbReference type="UniPathway" id="UPA00138"/>
<dbReference type="CDD" id="cd05015">
    <property type="entry name" value="SIS_PGI_1"/>
    <property type="match status" value="1"/>
</dbReference>
<keyword evidence="3 7" id="KW-0312">Gluconeogenesis</keyword>
<comment type="pathway">
    <text evidence="7">Carbohydrate biosynthesis; gluconeogenesis.</text>
</comment>
<dbReference type="CDD" id="cd05016">
    <property type="entry name" value="SIS_PGI_2"/>
    <property type="match status" value="1"/>
</dbReference>
<reference evidence="9" key="2">
    <citation type="journal article" date="2017" name="Int. J. Biol. Macromol.">
        <title>Acinetobacter baumannii K11 and K83 capsular polysaccharides have the same 6-deoxy-l-talose-containing pentasaccharide K units but different linkages between the K units.</title>
        <authorList>
            <person name="Kenyon J.J."/>
            <person name="Shashkov A.S."/>
            <person name="Senchenkova S.N."/>
            <person name="Shneider M.M."/>
            <person name="Liu B."/>
            <person name="Popova A.V."/>
            <person name="Arbatsky N.P."/>
            <person name="Miroshnikov K.A."/>
            <person name="Wang L."/>
            <person name="Knirel Y.A."/>
            <person name="Hall R.M."/>
        </authorList>
    </citation>
    <scope>NUCLEOTIDE SEQUENCE</scope>
    <source>
        <strain evidence="9">LUH5547</strain>
    </source>
</reference>
<evidence type="ECO:0000256" key="8">
    <source>
        <dbReference type="RuleBase" id="RU000612"/>
    </source>
</evidence>
<evidence type="ECO:0000256" key="2">
    <source>
        <dbReference type="ARBA" id="ARBA00006604"/>
    </source>
</evidence>
<dbReference type="PANTHER" id="PTHR11469:SF1">
    <property type="entry name" value="GLUCOSE-6-PHOSPHATE ISOMERASE"/>
    <property type="match status" value="1"/>
</dbReference>
<gene>
    <name evidence="9" type="primary">gpi</name>
    <name evidence="7" type="synonym">pgi</name>
</gene>
<dbReference type="InterPro" id="IPR035476">
    <property type="entry name" value="SIS_PGI_1"/>
</dbReference>
<feature type="active site" evidence="7">
    <location>
        <position position="394"/>
    </location>
</feature>
<dbReference type="HAMAP" id="MF_00473">
    <property type="entry name" value="G6P_isomerase"/>
    <property type="match status" value="1"/>
</dbReference>
<accession>V5RC24</accession>
<dbReference type="GO" id="GO:0006094">
    <property type="term" value="P:gluconeogenesis"/>
    <property type="evidence" value="ECO:0007669"/>
    <property type="project" value="UniProtKB-UniRule"/>
</dbReference>
<dbReference type="AlphaFoldDB" id="V5RC24"/>
<dbReference type="InterPro" id="IPR018189">
    <property type="entry name" value="Phosphoglucose_isomerase_CS"/>
</dbReference>